<proteinExistence type="predicted"/>
<keyword evidence="1" id="KW-0472">Membrane</keyword>
<evidence type="ECO:0000313" key="2">
    <source>
        <dbReference type="EMBL" id="GAT16134.1"/>
    </source>
</evidence>
<dbReference type="STRING" id="1797.RMCT_3103"/>
<reference evidence="3" key="2">
    <citation type="submission" date="2016-02" db="EMBL/GenBank/DDBJ databases">
        <title>Draft genome sequence of five rapidly growing Mycobacterium species.</title>
        <authorList>
            <person name="Katahira K."/>
            <person name="Gotou Y."/>
            <person name="Iida K."/>
            <person name="Ogura Y."/>
            <person name="Hayashi T."/>
        </authorList>
    </citation>
    <scope>NUCLEOTIDE SEQUENCE [LARGE SCALE GENOMIC DNA]</scope>
    <source>
        <strain evidence="3">JCM6362</strain>
    </source>
</reference>
<dbReference type="OrthoDB" id="4737921at2"/>
<reference evidence="2 3" key="1">
    <citation type="journal article" date="2016" name="Genome Announc.">
        <title>Draft Genome Sequences of Five Rapidly Growing Mycobacterium Species, M. thermoresistibile, M. fortuitum subsp. acetamidolyticum, M. canariasense, M. brisbanense, and M. novocastrense.</title>
        <authorList>
            <person name="Katahira K."/>
            <person name="Ogura Y."/>
            <person name="Gotoh Y."/>
            <person name="Hayashi T."/>
        </authorList>
    </citation>
    <scope>NUCLEOTIDE SEQUENCE [LARGE SCALE GENOMIC DNA]</scope>
    <source>
        <strain evidence="2 3">JCM6362</strain>
    </source>
</reference>
<evidence type="ECO:0000313" key="3">
    <source>
        <dbReference type="Proteomes" id="UP000069654"/>
    </source>
</evidence>
<comment type="caution">
    <text evidence="2">The sequence shown here is derived from an EMBL/GenBank/DDBJ whole genome shotgun (WGS) entry which is preliminary data.</text>
</comment>
<keyword evidence="1" id="KW-0812">Transmembrane</keyword>
<name>A0A124E8L7_MYCTH</name>
<evidence type="ECO:0000256" key="1">
    <source>
        <dbReference type="SAM" id="Phobius"/>
    </source>
</evidence>
<dbReference type="Proteomes" id="UP000069654">
    <property type="component" value="Unassembled WGS sequence"/>
</dbReference>
<evidence type="ECO:0008006" key="4">
    <source>
        <dbReference type="Google" id="ProtNLM"/>
    </source>
</evidence>
<dbReference type="AlphaFoldDB" id="A0A124E8L7"/>
<dbReference type="EMBL" id="BCTB01000033">
    <property type="protein sequence ID" value="GAT16134.1"/>
    <property type="molecule type" value="Genomic_DNA"/>
</dbReference>
<feature type="transmembrane region" description="Helical" evidence="1">
    <location>
        <begin position="112"/>
        <end position="133"/>
    </location>
</feature>
<accession>A0A124E8L7</accession>
<protein>
    <recommendedName>
        <fullName evidence="4">Transmembrane protein</fullName>
    </recommendedName>
</protein>
<feature type="transmembrane region" description="Helical" evidence="1">
    <location>
        <begin position="48"/>
        <end position="68"/>
    </location>
</feature>
<dbReference type="RefSeq" id="WP_003925521.1">
    <property type="nucleotide sequence ID" value="NZ_BCTB01000033.1"/>
</dbReference>
<keyword evidence="1" id="KW-1133">Transmembrane helix</keyword>
<sequence>MEISQDSALATRRFARVLGPYMVIVPLAAAARPSDTQAVVGAIDASGVWQLLTGVFALLAGLVIVGLHEHRRGPAAIIVSVVGWLAVLEGLVLLVVPRAYLALADWLVGSTVLLWVVMLVAAAIGAYLTYVGWIGERSVAQEPGSRARA</sequence>
<organism evidence="2 3">
    <name type="scientific">Mycolicibacterium thermoresistibile</name>
    <name type="common">Mycobacterium thermoresistibile</name>
    <dbReference type="NCBI Taxonomy" id="1797"/>
    <lineage>
        <taxon>Bacteria</taxon>
        <taxon>Bacillati</taxon>
        <taxon>Actinomycetota</taxon>
        <taxon>Actinomycetes</taxon>
        <taxon>Mycobacteriales</taxon>
        <taxon>Mycobacteriaceae</taxon>
        <taxon>Mycolicibacterium</taxon>
    </lineage>
</organism>
<feature type="transmembrane region" description="Helical" evidence="1">
    <location>
        <begin position="75"/>
        <end position="100"/>
    </location>
</feature>
<gene>
    <name evidence="2" type="ORF">RMCT_3103</name>
</gene>
<dbReference type="OMA" id="WTWVTGA"/>